<feature type="transmembrane region" description="Helical" evidence="15">
    <location>
        <begin position="7"/>
        <end position="26"/>
    </location>
</feature>
<evidence type="ECO:0000313" key="17">
    <source>
        <dbReference type="EMBL" id="VFK19048.1"/>
    </source>
</evidence>
<feature type="binding site" description="covalent" evidence="13">
    <location>
        <position position="41"/>
    </location>
    <ligand>
        <name>heme</name>
        <dbReference type="ChEBI" id="CHEBI:30413"/>
        <label>1</label>
    </ligand>
</feature>
<dbReference type="InterPro" id="IPR024717">
    <property type="entry name" value="NapC/NirT/NrfH"/>
</dbReference>
<dbReference type="GO" id="GO:0005886">
    <property type="term" value="C:plasma membrane"/>
    <property type="evidence" value="ECO:0007669"/>
    <property type="project" value="UniProtKB-SubCell"/>
</dbReference>
<evidence type="ECO:0000256" key="13">
    <source>
        <dbReference type="PIRSR" id="PIRSR000013-1"/>
    </source>
</evidence>
<dbReference type="GO" id="GO:0009055">
    <property type="term" value="F:electron transfer activity"/>
    <property type="evidence" value="ECO:0007669"/>
    <property type="project" value="TreeGrafter"/>
</dbReference>
<keyword evidence="10 12" id="KW-0408">Iron</keyword>
<evidence type="ECO:0000256" key="4">
    <source>
        <dbReference type="ARBA" id="ARBA00022475"/>
    </source>
</evidence>
<organism evidence="17">
    <name type="scientific">Candidatus Kentrum sp. LFY</name>
    <dbReference type="NCBI Taxonomy" id="2126342"/>
    <lineage>
        <taxon>Bacteria</taxon>
        <taxon>Pseudomonadati</taxon>
        <taxon>Pseudomonadota</taxon>
        <taxon>Gammaproteobacteria</taxon>
        <taxon>Candidatus Kentrum</taxon>
    </lineage>
</organism>
<evidence type="ECO:0000256" key="5">
    <source>
        <dbReference type="ARBA" id="ARBA00022617"/>
    </source>
</evidence>
<evidence type="ECO:0000256" key="1">
    <source>
        <dbReference type="ARBA" id="ARBA00004162"/>
    </source>
</evidence>
<dbReference type="InterPro" id="IPR036280">
    <property type="entry name" value="Multihaem_cyt_sf"/>
</dbReference>
<keyword evidence="9 15" id="KW-1133">Transmembrane helix</keyword>
<evidence type="ECO:0000256" key="6">
    <source>
        <dbReference type="ARBA" id="ARBA00022692"/>
    </source>
</evidence>
<gene>
    <name evidence="17" type="ORF">BECKLFY1418C_GA0070996_105227</name>
</gene>
<comment type="similarity">
    <text evidence="2">Belongs to the NapC/NirT/NrfH family.</text>
</comment>
<feature type="binding site" description="axial binding residue" evidence="14">
    <location>
        <position position="167"/>
    </location>
    <ligand>
        <name>heme</name>
        <dbReference type="ChEBI" id="CHEBI:30413"/>
        <label>4</label>
    </ligand>
    <ligandPart>
        <name>Fe</name>
        <dbReference type="ChEBI" id="CHEBI:18248"/>
    </ligandPart>
</feature>
<dbReference type="GO" id="GO:0020037">
    <property type="term" value="F:heme binding"/>
    <property type="evidence" value="ECO:0007669"/>
    <property type="project" value="InterPro"/>
</dbReference>
<accession>A0A450WPX6</accession>
<evidence type="ECO:0000256" key="3">
    <source>
        <dbReference type="ARBA" id="ARBA00022448"/>
    </source>
</evidence>
<feature type="binding site" description="covalent" evidence="13">
    <location>
        <position position="131"/>
    </location>
    <ligand>
        <name>heme</name>
        <dbReference type="ChEBI" id="CHEBI:30413"/>
        <label>3</label>
    </ligand>
</feature>
<proteinExistence type="inferred from homology"/>
<feature type="binding site" description="covalent" evidence="13">
    <location>
        <position position="44"/>
    </location>
    <ligand>
        <name>heme</name>
        <dbReference type="ChEBI" id="CHEBI:30413"/>
        <label>1</label>
    </ligand>
</feature>
<dbReference type="PANTHER" id="PTHR30333:SF1">
    <property type="entry name" value="CYTOCHROME C-TYPE PROTEIN NAPC"/>
    <property type="match status" value="1"/>
</dbReference>
<keyword evidence="6 15" id="KW-0812">Transmembrane</keyword>
<feature type="binding site" description="axial binding residue" evidence="14">
    <location>
        <position position="172"/>
    </location>
    <ligand>
        <name>heme</name>
        <dbReference type="ChEBI" id="CHEBI:30413"/>
        <label>2</label>
    </ligand>
    <ligandPart>
        <name>Fe</name>
        <dbReference type="ChEBI" id="CHEBI:18248"/>
    </ligandPart>
</feature>
<keyword evidence="4" id="KW-1003">Cell membrane</keyword>
<dbReference type="InterPro" id="IPR051174">
    <property type="entry name" value="Cytochrome_c-type_ET"/>
</dbReference>
<dbReference type="InterPro" id="IPR038266">
    <property type="entry name" value="NapC/NirT_cytc_sf"/>
</dbReference>
<feature type="binding site" description="axial binding residue" evidence="14">
    <location>
        <position position="75"/>
    </location>
    <ligand>
        <name>heme</name>
        <dbReference type="ChEBI" id="CHEBI:30413"/>
        <label>2</label>
    </ligand>
    <ligandPart>
        <name>Fe</name>
        <dbReference type="ChEBI" id="CHEBI:18248"/>
    </ligandPart>
</feature>
<dbReference type="InterPro" id="IPR005126">
    <property type="entry name" value="NapC/NirT_cyt_c_N"/>
</dbReference>
<comment type="subcellular location">
    <subcellularLocation>
        <location evidence="1">Cell membrane</location>
        <topology evidence="1">Single-pass membrane protein</topology>
    </subcellularLocation>
</comment>
<keyword evidence="3 12" id="KW-0813">Transport</keyword>
<evidence type="ECO:0000256" key="8">
    <source>
        <dbReference type="ARBA" id="ARBA00022982"/>
    </source>
</evidence>
<evidence type="ECO:0000259" key="16">
    <source>
        <dbReference type="Pfam" id="PF03264"/>
    </source>
</evidence>
<comment type="cofactor">
    <cofactor evidence="13">
        <name>heme</name>
        <dbReference type="ChEBI" id="CHEBI:30413"/>
    </cofactor>
    <text evidence="13">Binds 4 heme groups per subunit.</text>
</comment>
<evidence type="ECO:0000256" key="2">
    <source>
        <dbReference type="ARBA" id="ARBA00007395"/>
    </source>
</evidence>
<dbReference type="EMBL" id="CAADFN010000052">
    <property type="protein sequence ID" value="VFK19048.1"/>
    <property type="molecule type" value="Genomic_DNA"/>
</dbReference>
<evidence type="ECO:0000256" key="15">
    <source>
        <dbReference type="SAM" id="Phobius"/>
    </source>
</evidence>
<evidence type="ECO:0000256" key="10">
    <source>
        <dbReference type="ARBA" id="ARBA00023004"/>
    </source>
</evidence>
<evidence type="ECO:0000256" key="12">
    <source>
        <dbReference type="PIRNR" id="PIRNR000013"/>
    </source>
</evidence>
<feature type="binding site" description="covalent" evidence="13">
    <location>
        <position position="166"/>
    </location>
    <ligand>
        <name>heme</name>
        <dbReference type="ChEBI" id="CHEBI:30413"/>
        <label>4</label>
    </ligand>
</feature>
<feature type="domain" description="NapC/NirT cytochrome c N-terminal" evidence="16">
    <location>
        <begin position="11"/>
        <end position="175"/>
    </location>
</feature>
<keyword evidence="8 12" id="KW-0249">Electron transport</keyword>
<evidence type="ECO:0000256" key="7">
    <source>
        <dbReference type="ARBA" id="ARBA00022723"/>
    </source>
</evidence>
<comment type="PTM">
    <text evidence="12">Binds 4 heme groups per subunit.</text>
</comment>
<dbReference type="Pfam" id="PF03264">
    <property type="entry name" value="Cytochrom_NNT"/>
    <property type="match status" value="1"/>
</dbReference>
<dbReference type="GO" id="GO:0046872">
    <property type="term" value="F:metal ion binding"/>
    <property type="evidence" value="ECO:0007669"/>
    <property type="project" value="UniProtKB-KW"/>
</dbReference>
<keyword evidence="7 12" id="KW-0479">Metal-binding</keyword>
<feature type="binding site" description="covalent" evidence="13">
    <location>
        <position position="71"/>
    </location>
    <ligand>
        <name>heme</name>
        <dbReference type="ChEBI" id="CHEBI:30413"/>
        <label>2</label>
    </ligand>
</feature>
<feature type="binding site" description="axial binding residue" evidence="14">
    <location>
        <position position="135"/>
    </location>
    <ligand>
        <name>heme</name>
        <dbReference type="ChEBI" id="CHEBI:30413"/>
        <label>3</label>
    </ligand>
    <ligandPart>
        <name>Fe</name>
        <dbReference type="ChEBI" id="CHEBI:18248"/>
    </ligandPart>
</feature>
<dbReference type="GO" id="GO:0009061">
    <property type="term" value="P:anaerobic respiration"/>
    <property type="evidence" value="ECO:0007669"/>
    <property type="project" value="TreeGrafter"/>
</dbReference>
<evidence type="ECO:0000256" key="9">
    <source>
        <dbReference type="ARBA" id="ARBA00022989"/>
    </source>
</evidence>
<feature type="binding site" description="covalent" evidence="13">
    <location>
        <position position="163"/>
    </location>
    <ligand>
        <name>heme</name>
        <dbReference type="ChEBI" id="CHEBI:30413"/>
        <label>4</label>
    </ligand>
</feature>
<keyword evidence="5 12" id="KW-0349">Heme</keyword>
<dbReference type="PIRSF" id="PIRSF000013">
    <property type="entry name" value="4_hem_cytochrm_NapC"/>
    <property type="match status" value="1"/>
</dbReference>
<keyword evidence="11 15" id="KW-0472">Membrane</keyword>
<name>A0A450WPX6_9GAMM</name>
<dbReference type="Gene3D" id="1.10.3820.10">
    <property type="entry name" value="Di-heme elbow motif domain"/>
    <property type="match status" value="1"/>
</dbReference>
<dbReference type="FunFam" id="1.10.3820.10:FF:000001">
    <property type="entry name" value="Cytochrome c-type protein"/>
    <property type="match status" value="1"/>
</dbReference>
<feature type="binding site" description="covalent" evidence="13">
    <location>
        <position position="74"/>
    </location>
    <ligand>
        <name>heme</name>
        <dbReference type="ChEBI" id="CHEBI:30413"/>
        <label>2</label>
    </ligand>
</feature>
<sequence>MTRTHKIEIEIVSLVLAVVLGAVLWGDFNASLEITDTEEFCISCHEMRENVYQDYLGTAHASNRTGVRATCADCHVPREFLPKLKRKIEAANEVYRHFMGTIDTPEKFEARRLLLARREWKRMEESDSRQCRNCHDSASMDYVKQGQRGMDQHIMGFKTGKTCIDCHKGIAHSLPYDLEENL</sequence>
<reference evidence="17" key="1">
    <citation type="submission" date="2019-02" db="EMBL/GenBank/DDBJ databases">
        <authorList>
            <person name="Gruber-Vodicka R. H."/>
            <person name="Seah K. B. B."/>
        </authorList>
    </citation>
    <scope>NUCLEOTIDE SEQUENCE</scope>
    <source>
        <strain evidence="17">BECK_BY7</strain>
    </source>
</reference>
<dbReference type="AlphaFoldDB" id="A0A450WPX6"/>
<dbReference type="PANTHER" id="PTHR30333">
    <property type="entry name" value="CYTOCHROME C-TYPE PROTEIN"/>
    <property type="match status" value="1"/>
</dbReference>
<protein>
    <recommendedName>
        <fullName evidence="12">Cytochrome c-type protein</fullName>
    </recommendedName>
</protein>
<dbReference type="SUPFAM" id="SSF48695">
    <property type="entry name" value="Multiheme cytochromes"/>
    <property type="match status" value="1"/>
</dbReference>
<feature type="binding site" description="axial binding residue" evidence="14">
    <location>
        <position position="93"/>
    </location>
    <ligand>
        <name>heme</name>
        <dbReference type="ChEBI" id="CHEBI:30413"/>
        <label>1</label>
    </ligand>
    <ligandPart>
        <name>Fe</name>
        <dbReference type="ChEBI" id="CHEBI:18248"/>
    </ligandPart>
</feature>
<feature type="binding site" description="covalent" evidence="13">
    <location>
        <position position="134"/>
    </location>
    <ligand>
        <name>heme</name>
        <dbReference type="ChEBI" id="CHEBI:30413"/>
        <label>3</label>
    </ligand>
</feature>
<dbReference type="GO" id="GO:0019333">
    <property type="term" value="P:denitrification pathway"/>
    <property type="evidence" value="ECO:0007669"/>
    <property type="project" value="InterPro"/>
</dbReference>
<feature type="binding site" description="axial binding residue" evidence="14">
    <location>
        <position position="47"/>
    </location>
    <ligand>
        <name>heme</name>
        <dbReference type="ChEBI" id="CHEBI:30413"/>
        <label>1</label>
    </ligand>
    <ligandPart>
        <name>Fe</name>
        <dbReference type="ChEBI" id="CHEBI:18248"/>
    </ligandPart>
</feature>
<evidence type="ECO:0000256" key="14">
    <source>
        <dbReference type="PIRSR" id="PIRSR000013-2"/>
    </source>
</evidence>
<evidence type="ECO:0000256" key="11">
    <source>
        <dbReference type="ARBA" id="ARBA00023136"/>
    </source>
</evidence>